<dbReference type="EMBL" id="CAAHFH010000001">
    <property type="protein sequence ID" value="VGO18232.1"/>
    <property type="molecule type" value="Genomic_DNA"/>
</dbReference>
<organism evidence="1 2">
    <name type="scientific">Pontiella sulfatireligans</name>
    <dbReference type="NCBI Taxonomy" id="2750658"/>
    <lineage>
        <taxon>Bacteria</taxon>
        <taxon>Pseudomonadati</taxon>
        <taxon>Kiritimatiellota</taxon>
        <taxon>Kiritimatiellia</taxon>
        <taxon>Kiritimatiellales</taxon>
        <taxon>Pontiellaceae</taxon>
        <taxon>Pontiella</taxon>
    </lineage>
</organism>
<dbReference type="Proteomes" id="UP000346198">
    <property type="component" value="Unassembled WGS sequence"/>
</dbReference>
<protein>
    <submittedName>
        <fullName evidence="1">Uncharacterized protein</fullName>
    </submittedName>
</protein>
<evidence type="ECO:0000313" key="1">
    <source>
        <dbReference type="EMBL" id="VGO18232.1"/>
    </source>
</evidence>
<gene>
    <name evidence="1" type="ORF">SCARR_00283</name>
</gene>
<keyword evidence="2" id="KW-1185">Reference proteome</keyword>
<evidence type="ECO:0000313" key="2">
    <source>
        <dbReference type="Proteomes" id="UP000346198"/>
    </source>
</evidence>
<sequence>MKKTETYYAIHVVQHPKGLNGITSTLKGQVYLGKKGKLCSIGNECAFASEQEALERIKRFKPKAKNRNEYEFEIVECGSTIGVKGSILTPQNYYISILKIPEERLVRQPSLRILFERDGCVLGGNNIPVKHKKAHWFETQSDAREYIEKLQQNPRFEGFVFRIEENPDSKK</sequence>
<name>A0A6C2UDE8_9BACT</name>
<dbReference type="RefSeq" id="WP_136059736.1">
    <property type="nucleotide sequence ID" value="NZ_CAAHFH010000001.1"/>
</dbReference>
<accession>A0A6C2UDE8</accession>
<proteinExistence type="predicted"/>
<reference evidence="1 2" key="1">
    <citation type="submission" date="2019-04" db="EMBL/GenBank/DDBJ databases">
        <authorList>
            <person name="Van Vliet M D."/>
        </authorList>
    </citation>
    <scope>NUCLEOTIDE SEQUENCE [LARGE SCALE GENOMIC DNA]</scope>
    <source>
        <strain evidence="1 2">F21</strain>
    </source>
</reference>
<dbReference type="AlphaFoldDB" id="A0A6C2UDE8"/>